<accession>A0AAW2LZC4</accession>
<name>A0AAW2LZC4_9LAMI</name>
<gene>
    <name evidence="2" type="ORF">Scaly_2394200</name>
</gene>
<comment type="caution">
    <text evidence="2">The sequence shown here is derived from an EMBL/GenBank/DDBJ whole genome shotgun (WGS) entry which is preliminary data.</text>
</comment>
<dbReference type="AlphaFoldDB" id="A0AAW2LZC4"/>
<dbReference type="PANTHER" id="PTHR31798">
    <property type="entry name" value="HYDROXYPROLINE-RICH GLYCOPROTEIN-LIKE"/>
    <property type="match status" value="1"/>
</dbReference>
<evidence type="ECO:0000313" key="2">
    <source>
        <dbReference type="EMBL" id="KAL0324271.1"/>
    </source>
</evidence>
<feature type="region of interest" description="Disordered" evidence="1">
    <location>
        <begin position="175"/>
        <end position="194"/>
    </location>
</feature>
<dbReference type="InterPro" id="IPR040420">
    <property type="entry name" value="At1g76660-like"/>
</dbReference>
<reference evidence="2" key="2">
    <citation type="journal article" date="2024" name="Plant">
        <title>Genomic evolution and insights into agronomic trait innovations of Sesamum species.</title>
        <authorList>
            <person name="Miao H."/>
            <person name="Wang L."/>
            <person name="Qu L."/>
            <person name="Liu H."/>
            <person name="Sun Y."/>
            <person name="Le M."/>
            <person name="Wang Q."/>
            <person name="Wei S."/>
            <person name="Zheng Y."/>
            <person name="Lin W."/>
            <person name="Duan Y."/>
            <person name="Cao H."/>
            <person name="Xiong S."/>
            <person name="Wang X."/>
            <person name="Wei L."/>
            <person name="Li C."/>
            <person name="Ma Q."/>
            <person name="Ju M."/>
            <person name="Zhao R."/>
            <person name="Li G."/>
            <person name="Mu C."/>
            <person name="Tian Q."/>
            <person name="Mei H."/>
            <person name="Zhang T."/>
            <person name="Gao T."/>
            <person name="Zhang H."/>
        </authorList>
    </citation>
    <scope>NUCLEOTIDE SEQUENCE</scope>
    <source>
        <strain evidence="2">KEN8</strain>
    </source>
</reference>
<organism evidence="2">
    <name type="scientific">Sesamum calycinum</name>
    <dbReference type="NCBI Taxonomy" id="2727403"/>
    <lineage>
        <taxon>Eukaryota</taxon>
        <taxon>Viridiplantae</taxon>
        <taxon>Streptophyta</taxon>
        <taxon>Embryophyta</taxon>
        <taxon>Tracheophyta</taxon>
        <taxon>Spermatophyta</taxon>
        <taxon>Magnoliopsida</taxon>
        <taxon>eudicotyledons</taxon>
        <taxon>Gunneridae</taxon>
        <taxon>Pentapetalae</taxon>
        <taxon>asterids</taxon>
        <taxon>lamiids</taxon>
        <taxon>Lamiales</taxon>
        <taxon>Pedaliaceae</taxon>
        <taxon>Sesamum</taxon>
    </lineage>
</organism>
<evidence type="ECO:0000256" key="1">
    <source>
        <dbReference type="SAM" id="MobiDB-lite"/>
    </source>
</evidence>
<dbReference type="EMBL" id="JACGWM010000015">
    <property type="protein sequence ID" value="KAL0324271.1"/>
    <property type="molecule type" value="Genomic_DNA"/>
</dbReference>
<dbReference type="PANTHER" id="PTHR31798:SF2">
    <property type="entry name" value="HYDROXYPROLINE-RICH GLYCOPROTEIN FAMILY PROTEIN"/>
    <property type="match status" value="1"/>
</dbReference>
<sequence length="458" mass="50239">MRSGGINGTDALETINAAAAAIASVDSRVRRASVQDNLVIKSELDYNRVRRVLVCFNLIPIMDWWLRIREKFGNDFLKEKGGEAAGAFTGVLDLIRTRSELDVLTAFVVPPSSPASFLPSEPPSSAQSPTGLLSLTSVSANMYSPGGPPSIFAIGPYAHETQLVSPPVFSTFATEPSTAPYTPPPESVHLTTPSSPEVPFARLLEPTLLNGEACQRYRFSQYEFQSYQLQPGSPVSHLISPSSGTSSPLPELEFGTGIPFLLGFGTGHPPKLLDLDKIVRREWESREVSGEVTPDATEPTSSNCCHLNRQHSDVAPLPEIPNVLQNNETAIDHRVSFEITAEEVVRCVEKKPPILHNAVPVEHTAEERPMRTENLMGETSNNASETALPDCENRQRHQKNQKINLGSSREFNFNSINGGNSDEPSIGPNWWVKETVLIDDGGPRKNWSFFPMMQTGVR</sequence>
<protein>
    <submittedName>
        <fullName evidence="2">Uncharacterized protein</fullName>
    </submittedName>
</protein>
<proteinExistence type="predicted"/>
<feature type="region of interest" description="Disordered" evidence="1">
    <location>
        <begin position="379"/>
        <end position="400"/>
    </location>
</feature>
<reference evidence="2" key="1">
    <citation type="submission" date="2020-06" db="EMBL/GenBank/DDBJ databases">
        <authorList>
            <person name="Li T."/>
            <person name="Hu X."/>
            <person name="Zhang T."/>
            <person name="Song X."/>
            <person name="Zhang H."/>
            <person name="Dai N."/>
            <person name="Sheng W."/>
            <person name="Hou X."/>
            <person name="Wei L."/>
        </authorList>
    </citation>
    <scope>NUCLEOTIDE SEQUENCE</scope>
    <source>
        <strain evidence="2">KEN8</strain>
        <tissue evidence="2">Leaf</tissue>
    </source>
</reference>